<keyword evidence="9" id="KW-1185">Reference proteome</keyword>
<gene>
    <name evidence="8" type="ORF">G7068_15060</name>
</gene>
<accession>A0A6G7XJ28</accession>
<dbReference type="InterPro" id="IPR000209">
    <property type="entry name" value="Peptidase_S8/S53_dom"/>
</dbReference>
<keyword evidence="4 5" id="KW-0720">Serine protease</keyword>
<evidence type="ECO:0000256" key="3">
    <source>
        <dbReference type="ARBA" id="ARBA00022801"/>
    </source>
</evidence>
<feature type="region of interest" description="Disordered" evidence="6">
    <location>
        <begin position="16"/>
        <end position="36"/>
    </location>
</feature>
<dbReference type="InterPro" id="IPR050131">
    <property type="entry name" value="Peptidase_S8_subtilisin-like"/>
</dbReference>
<dbReference type="RefSeq" id="WP_166292710.1">
    <property type="nucleotide sequence ID" value="NZ_CP049863.1"/>
</dbReference>
<dbReference type="PANTHER" id="PTHR43806:SF11">
    <property type="entry name" value="CEREVISIN-RELATED"/>
    <property type="match status" value="1"/>
</dbReference>
<dbReference type="PROSITE" id="PS51892">
    <property type="entry name" value="SUBTILASE"/>
    <property type="match status" value="1"/>
</dbReference>
<dbReference type="Proteomes" id="UP000502677">
    <property type="component" value="Chromosome"/>
</dbReference>
<organism evidence="8 9">
    <name type="scientific">Leucobacter viscericola</name>
    <dbReference type="NCBI Taxonomy" id="2714935"/>
    <lineage>
        <taxon>Bacteria</taxon>
        <taxon>Bacillati</taxon>
        <taxon>Actinomycetota</taxon>
        <taxon>Actinomycetes</taxon>
        <taxon>Micrococcales</taxon>
        <taxon>Microbacteriaceae</taxon>
        <taxon>Leucobacter</taxon>
    </lineage>
</organism>
<evidence type="ECO:0000256" key="1">
    <source>
        <dbReference type="ARBA" id="ARBA00011073"/>
    </source>
</evidence>
<evidence type="ECO:0000256" key="4">
    <source>
        <dbReference type="ARBA" id="ARBA00022825"/>
    </source>
</evidence>
<dbReference type="InterPro" id="IPR036852">
    <property type="entry name" value="Peptidase_S8/S53_dom_sf"/>
</dbReference>
<evidence type="ECO:0000256" key="2">
    <source>
        <dbReference type="ARBA" id="ARBA00022670"/>
    </source>
</evidence>
<evidence type="ECO:0000313" key="8">
    <source>
        <dbReference type="EMBL" id="QIK64377.1"/>
    </source>
</evidence>
<dbReference type="CDD" id="cd00306">
    <property type="entry name" value="Peptidases_S8_S53"/>
    <property type="match status" value="1"/>
</dbReference>
<dbReference type="Gene3D" id="3.40.50.200">
    <property type="entry name" value="Peptidase S8/S53 domain"/>
    <property type="match status" value="1"/>
</dbReference>
<dbReference type="Pfam" id="PF00082">
    <property type="entry name" value="Peptidase_S8"/>
    <property type="match status" value="1"/>
</dbReference>
<evidence type="ECO:0000313" key="9">
    <source>
        <dbReference type="Proteomes" id="UP000502677"/>
    </source>
</evidence>
<feature type="active site" description="Charge relay system" evidence="5">
    <location>
        <position position="362"/>
    </location>
</feature>
<dbReference type="GO" id="GO:0004252">
    <property type="term" value="F:serine-type endopeptidase activity"/>
    <property type="evidence" value="ECO:0007669"/>
    <property type="project" value="UniProtKB-UniRule"/>
</dbReference>
<dbReference type="EMBL" id="CP049863">
    <property type="protein sequence ID" value="QIK64377.1"/>
    <property type="molecule type" value="Genomic_DNA"/>
</dbReference>
<name>A0A6G7XJ28_9MICO</name>
<feature type="active site" description="Charge relay system" evidence="5">
    <location>
        <position position="154"/>
    </location>
</feature>
<feature type="domain" description="Peptidase S8/S53" evidence="7">
    <location>
        <begin position="154"/>
        <end position="396"/>
    </location>
</feature>
<dbReference type="KEGG" id="lvi:G7068_15060"/>
<dbReference type="AlphaFoldDB" id="A0A6G7XJ28"/>
<protein>
    <submittedName>
        <fullName evidence="8">S8/S53 family peptidase</fullName>
    </submittedName>
</protein>
<dbReference type="SUPFAM" id="SSF52743">
    <property type="entry name" value="Subtilisin-like"/>
    <property type="match status" value="1"/>
</dbReference>
<evidence type="ECO:0000259" key="7">
    <source>
        <dbReference type="Pfam" id="PF00082"/>
    </source>
</evidence>
<evidence type="ECO:0000256" key="6">
    <source>
        <dbReference type="SAM" id="MobiDB-lite"/>
    </source>
</evidence>
<sequence length="430" mass="44689">MAQDAIELYPMLEERAEGPGNSVPLPRGPVQDRDWNNSNVSVNLGGRVEGGYQVGDAVFDGSGQIVIDIDAAFLSENELLLDSEGNQKIIAEACLGTTTGLPTDWANLCASAGRLSSDFSYLFRKPAWLREGTDSAALSRECVTSGGSFCHSFHGTATAGAIVGAPGMRWEQDLGGSSGSYVRVSTAGAAPGARLFAIKVGGGKTGEGYGWSIPSVINALRWVDYLLESGIGTMLDEDQLGGKIAAVTIGISGASIPEDASCDTYFGAEIDEVAGRLKAKGVAVIMSAGVDAEKSLGTLNCGENVITVGASKTLTPHELASYSNFHPSTVLYAPVGEGDYLARDGVLLPWEDGGTAYFMGTSFSAAQVAGAFAVLREKFGYEPTVDEISGLLAKTGSPMTGPAGLSKTARNINIQAALQGTPKESTYVEQ</sequence>
<keyword evidence="3 5" id="KW-0378">Hydrolase</keyword>
<dbReference type="GO" id="GO:0006508">
    <property type="term" value="P:proteolysis"/>
    <property type="evidence" value="ECO:0007669"/>
    <property type="project" value="UniProtKB-KW"/>
</dbReference>
<proteinExistence type="inferred from homology"/>
<reference evidence="8 9" key="1">
    <citation type="submission" date="2020-03" db="EMBL/GenBank/DDBJ databases">
        <title>Leucobacter sp. nov., isolated from beetles.</title>
        <authorList>
            <person name="Hyun D.-W."/>
            <person name="Bae J.-W."/>
        </authorList>
    </citation>
    <scope>NUCLEOTIDE SEQUENCE [LARGE SCALE GENOMIC DNA]</scope>
    <source>
        <strain evidence="8 9">HDW9C</strain>
    </source>
</reference>
<dbReference type="PANTHER" id="PTHR43806">
    <property type="entry name" value="PEPTIDASE S8"/>
    <property type="match status" value="1"/>
</dbReference>
<evidence type="ECO:0000256" key="5">
    <source>
        <dbReference type="PROSITE-ProRule" id="PRU01240"/>
    </source>
</evidence>
<feature type="active site" description="Charge relay system" evidence="5">
    <location>
        <position position="70"/>
    </location>
</feature>
<keyword evidence="2 5" id="KW-0645">Protease</keyword>
<comment type="similarity">
    <text evidence="1 5">Belongs to the peptidase S8 family.</text>
</comment>